<evidence type="ECO:0000256" key="3">
    <source>
        <dbReference type="ARBA" id="ARBA00022692"/>
    </source>
</evidence>
<sequence length="124" mass="13755">MLTRLGQWSLAAGLMFGVAACDPGDVPVLRERAQQTWTAVQTRYRQRADQVPALVEAVRVRAPAEREVLAEVMAARDEVVAILNADGLIAEPERFRQYVQAQRRLFAALGSLYETVATFGSKDH</sequence>
<dbReference type="InterPro" id="IPR007156">
    <property type="entry name" value="MamQ_LemA"/>
</dbReference>
<gene>
    <name evidence="6" type="ORF">GR328_12795</name>
</gene>
<reference evidence="6 7" key="1">
    <citation type="submission" date="2019-12" db="EMBL/GenBank/DDBJ databases">
        <authorList>
            <person name="Yuan C.-G."/>
        </authorList>
    </citation>
    <scope>NUCLEOTIDE SEQUENCE [LARGE SCALE GENOMIC DNA]</scope>
    <source>
        <strain evidence="6 7">KCTC 23863</strain>
    </source>
</reference>
<dbReference type="InterPro" id="IPR023353">
    <property type="entry name" value="LemA-like_dom_sf"/>
</dbReference>
<protein>
    <recommendedName>
        <fullName evidence="8">LemA family protein</fullName>
    </recommendedName>
</protein>
<evidence type="ECO:0000256" key="5">
    <source>
        <dbReference type="ARBA" id="ARBA00023136"/>
    </source>
</evidence>
<proteinExistence type="inferred from homology"/>
<organism evidence="6 7">
    <name type="scientific">Microvirga makkahensis</name>
    <dbReference type="NCBI Taxonomy" id="1128670"/>
    <lineage>
        <taxon>Bacteria</taxon>
        <taxon>Pseudomonadati</taxon>
        <taxon>Pseudomonadota</taxon>
        <taxon>Alphaproteobacteria</taxon>
        <taxon>Hyphomicrobiales</taxon>
        <taxon>Methylobacteriaceae</taxon>
        <taxon>Microvirga</taxon>
    </lineage>
</organism>
<comment type="subcellular location">
    <subcellularLocation>
        <location evidence="1">Membrane</location>
        <topology evidence="1">Single-pass membrane protein</topology>
    </subcellularLocation>
</comment>
<keyword evidence="3" id="KW-0812">Transmembrane</keyword>
<comment type="caution">
    <text evidence="6">The sequence shown here is derived from an EMBL/GenBank/DDBJ whole genome shotgun (WGS) entry which is preliminary data.</text>
</comment>
<keyword evidence="7" id="KW-1185">Reference proteome</keyword>
<dbReference type="OrthoDB" id="8017835at2"/>
<keyword evidence="4" id="KW-1133">Transmembrane helix</keyword>
<evidence type="ECO:0008006" key="8">
    <source>
        <dbReference type="Google" id="ProtNLM"/>
    </source>
</evidence>
<dbReference type="RefSeq" id="WP_160884920.1">
    <property type="nucleotide sequence ID" value="NZ_WURB01000008.1"/>
</dbReference>
<comment type="similarity">
    <text evidence="2">Belongs to the LemA family.</text>
</comment>
<keyword evidence="5" id="KW-0472">Membrane</keyword>
<dbReference type="Proteomes" id="UP000436483">
    <property type="component" value="Unassembled WGS sequence"/>
</dbReference>
<reference evidence="6 7" key="2">
    <citation type="submission" date="2020-01" db="EMBL/GenBank/DDBJ databases">
        <title>Microvirga sp. nov., an arsenate reduction bacterium isolated from Tibet hotspring sediments.</title>
        <authorList>
            <person name="Xian W.-D."/>
            <person name="Li W.-J."/>
        </authorList>
    </citation>
    <scope>NUCLEOTIDE SEQUENCE [LARGE SCALE GENOMIC DNA]</scope>
    <source>
        <strain evidence="6 7">KCTC 23863</strain>
    </source>
</reference>
<evidence type="ECO:0000256" key="1">
    <source>
        <dbReference type="ARBA" id="ARBA00004167"/>
    </source>
</evidence>
<name>A0A7X3MSB5_9HYPH</name>
<evidence type="ECO:0000256" key="4">
    <source>
        <dbReference type="ARBA" id="ARBA00022989"/>
    </source>
</evidence>
<dbReference type="Gene3D" id="1.20.1440.20">
    <property type="entry name" value="LemA-like domain"/>
    <property type="match status" value="1"/>
</dbReference>
<dbReference type="GO" id="GO:0016020">
    <property type="term" value="C:membrane"/>
    <property type="evidence" value="ECO:0007669"/>
    <property type="project" value="UniProtKB-SubCell"/>
</dbReference>
<dbReference type="PROSITE" id="PS51257">
    <property type="entry name" value="PROKAR_LIPOPROTEIN"/>
    <property type="match status" value="1"/>
</dbReference>
<dbReference type="EMBL" id="WURB01000008">
    <property type="protein sequence ID" value="MXQ12324.1"/>
    <property type="molecule type" value="Genomic_DNA"/>
</dbReference>
<dbReference type="AlphaFoldDB" id="A0A7X3MSB5"/>
<evidence type="ECO:0000313" key="6">
    <source>
        <dbReference type="EMBL" id="MXQ12324.1"/>
    </source>
</evidence>
<dbReference type="Pfam" id="PF04011">
    <property type="entry name" value="LemA"/>
    <property type="match status" value="1"/>
</dbReference>
<evidence type="ECO:0000256" key="2">
    <source>
        <dbReference type="ARBA" id="ARBA00008854"/>
    </source>
</evidence>
<accession>A0A7X3MSB5</accession>
<evidence type="ECO:0000313" key="7">
    <source>
        <dbReference type="Proteomes" id="UP000436483"/>
    </source>
</evidence>
<dbReference type="SUPFAM" id="SSF140478">
    <property type="entry name" value="LemA-like"/>
    <property type="match status" value="1"/>
</dbReference>